<gene>
    <name evidence="1" type="ORF">SAMN02745208_02805</name>
</gene>
<name>A0A0B5X5B3_HEYCO</name>
<comment type="caution">
    <text evidence="1">The sequence shown here is derived from an EMBL/GenBank/DDBJ whole genome shotgun (WGS) entry which is preliminary data.</text>
</comment>
<reference evidence="1 2" key="1">
    <citation type="submission" date="2016-11" db="EMBL/GenBank/DDBJ databases">
        <authorList>
            <person name="Varghese N."/>
            <person name="Submissions S."/>
        </authorList>
    </citation>
    <scope>NUCLEOTIDE SEQUENCE [LARGE SCALE GENOMIC DNA]</scope>
    <source>
        <strain evidence="1 2">DSM 1</strain>
    </source>
</reference>
<sequence length="150" mass="16773">MPLHRKGLNRALTENELDFQDCMIDAIEANCNLFAPIDVPIIKINVDGTGSGIAFMLTPIGEETRFMDGSRDRMYAFQISARSPDQLQVLNTLFSINRFIDGLKSGDIKSKNGTFEFINAVIRSVPNLVQADTHGFLYVSNFEAELLLKE</sequence>
<organism evidence="1 2">
    <name type="scientific">Heyndrickxia coagulans DSM 1 = ATCC 7050</name>
    <dbReference type="NCBI Taxonomy" id="1121088"/>
    <lineage>
        <taxon>Bacteria</taxon>
        <taxon>Bacillati</taxon>
        <taxon>Bacillota</taxon>
        <taxon>Bacilli</taxon>
        <taxon>Bacillales</taxon>
        <taxon>Bacillaceae</taxon>
        <taxon>Heyndrickxia</taxon>
    </lineage>
</organism>
<dbReference type="KEGG" id="bcoa:BF29_2540"/>
<dbReference type="HOGENOM" id="CLU_1736864_0_0_9"/>
<proteinExistence type="predicted"/>
<evidence type="ECO:0000313" key="2">
    <source>
        <dbReference type="Proteomes" id="UP000184029"/>
    </source>
</evidence>
<dbReference type="Proteomes" id="UP000184029">
    <property type="component" value="Unassembled WGS sequence"/>
</dbReference>
<evidence type="ECO:0000313" key="1">
    <source>
        <dbReference type="EMBL" id="SHF86577.1"/>
    </source>
</evidence>
<dbReference type="EMBL" id="FQUB01000082">
    <property type="protein sequence ID" value="SHF86577.1"/>
    <property type="molecule type" value="Genomic_DNA"/>
</dbReference>
<accession>A0A0B5X5B3</accession>
<dbReference type="AlphaFoldDB" id="A0A0B5X5B3"/>
<protein>
    <submittedName>
        <fullName evidence="1">Bacteriophage minor capsid protein</fullName>
    </submittedName>
</protein>
<dbReference type="KEGG" id="bcoa:BF29_2617"/>